<organism evidence="1 2">
    <name type="scientific">Morchella conica CCBAS932</name>
    <dbReference type="NCBI Taxonomy" id="1392247"/>
    <lineage>
        <taxon>Eukaryota</taxon>
        <taxon>Fungi</taxon>
        <taxon>Dikarya</taxon>
        <taxon>Ascomycota</taxon>
        <taxon>Pezizomycotina</taxon>
        <taxon>Pezizomycetes</taxon>
        <taxon>Pezizales</taxon>
        <taxon>Morchellaceae</taxon>
        <taxon>Morchella</taxon>
    </lineage>
</organism>
<proteinExistence type="predicted"/>
<evidence type="ECO:0000313" key="1">
    <source>
        <dbReference type="EMBL" id="RPB06717.1"/>
    </source>
</evidence>
<evidence type="ECO:0000313" key="2">
    <source>
        <dbReference type="Proteomes" id="UP000277580"/>
    </source>
</evidence>
<accession>A0A3N4K858</accession>
<sequence>MHRKCIFRNWPIGLFSISASHYPFLGSIFCRYRPIFELRSDLSCHFDDDDDNDNDDDDDDGDAMVLSSRRFFRADWREDYSPLQSRYQSILEMTTTLDALPSGPGF</sequence>
<dbReference type="Proteomes" id="UP000277580">
    <property type="component" value="Unassembled WGS sequence"/>
</dbReference>
<protein>
    <submittedName>
        <fullName evidence="1">Uncharacterized protein</fullName>
    </submittedName>
</protein>
<keyword evidence="2" id="KW-1185">Reference proteome</keyword>
<reference evidence="1 2" key="1">
    <citation type="journal article" date="2018" name="Nat. Ecol. Evol.">
        <title>Pezizomycetes genomes reveal the molecular basis of ectomycorrhizal truffle lifestyle.</title>
        <authorList>
            <person name="Murat C."/>
            <person name="Payen T."/>
            <person name="Noel B."/>
            <person name="Kuo A."/>
            <person name="Morin E."/>
            <person name="Chen J."/>
            <person name="Kohler A."/>
            <person name="Krizsan K."/>
            <person name="Balestrini R."/>
            <person name="Da Silva C."/>
            <person name="Montanini B."/>
            <person name="Hainaut M."/>
            <person name="Levati E."/>
            <person name="Barry K.W."/>
            <person name="Belfiori B."/>
            <person name="Cichocki N."/>
            <person name="Clum A."/>
            <person name="Dockter R.B."/>
            <person name="Fauchery L."/>
            <person name="Guy J."/>
            <person name="Iotti M."/>
            <person name="Le Tacon F."/>
            <person name="Lindquist E.A."/>
            <person name="Lipzen A."/>
            <person name="Malagnac F."/>
            <person name="Mello A."/>
            <person name="Molinier V."/>
            <person name="Miyauchi S."/>
            <person name="Poulain J."/>
            <person name="Riccioni C."/>
            <person name="Rubini A."/>
            <person name="Sitrit Y."/>
            <person name="Splivallo R."/>
            <person name="Traeger S."/>
            <person name="Wang M."/>
            <person name="Zifcakova L."/>
            <person name="Wipf D."/>
            <person name="Zambonelli A."/>
            <person name="Paolocci F."/>
            <person name="Nowrousian M."/>
            <person name="Ottonello S."/>
            <person name="Baldrian P."/>
            <person name="Spatafora J.W."/>
            <person name="Henrissat B."/>
            <person name="Nagy L.G."/>
            <person name="Aury J.M."/>
            <person name="Wincker P."/>
            <person name="Grigoriev I.V."/>
            <person name="Bonfante P."/>
            <person name="Martin F.M."/>
        </authorList>
    </citation>
    <scope>NUCLEOTIDE SEQUENCE [LARGE SCALE GENOMIC DNA]</scope>
    <source>
        <strain evidence="1 2">CCBAS932</strain>
    </source>
</reference>
<dbReference type="EMBL" id="ML119231">
    <property type="protein sequence ID" value="RPB06717.1"/>
    <property type="molecule type" value="Genomic_DNA"/>
</dbReference>
<dbReference type="InParanoid" id="A0A3N4K858"/>
<name>A0A3N4K858_9PEZI</name>
<dbReference type="OrthoDB" id="10561984at2759"/>
<dbReference type="AlphaFoldDB" id="A0A3N4K858"/>
<gene>
    <name evidence="1" type="ORF">P167DRAFT_540619</name>
</gene>